<evidence type="ECO:0000256" key="5">
    <source>
        <dbReference type="ARBA" id="ARBA00022801"/>
    </source>
</evidence>
<feature type="binding site" evidence="7">
    <location>
        <position position="91"/>
    </location>
    <ligand>
        <name>Mg(2+)</name>
        <dbReference type="ChEBI" id="CHEBI:18420"/>
        <label>1</label>
        <note>catalytic</note>
    </ligand>
</feature>
<feature type="binding site" evidence="7">
    <location>
        <position position="92"/>
    </location>
    <ligand>
        <name>Mg(2+)</name>
        <dbReference type="ChEBI" id="CHEBI:18420"/>
        <label>1</label>
        <note>catalytic</note>
    </ligand>
</feature>
<feature type="binding site" evidence="7">
    <location>
        <position position="89"/>
    </location>
    <ligand>
        <name>Mg(2+)</name>
        <dbReference type="ChEBI" id="CHEBI:18420"/>
        <label>1</label>
        <note>catalytic</note>
    </ligand>
</feature>
<dbReference type="Proteomes" id="UP000004080">
    <property type="component" value="Unassembled WGS sequence"/>
</dbReference>
<dbReference type="AlphaFoldDB" id="I8UDE1"/>
<evidence type="ECO:0000313" key="8">
    <source>
        <dbReference type="EMBL" id="EIT84940.1"/>
    </source>
</evidence>
<dbReference type="SUPFAM" id="SSF56655">
    <property type="entry name" value="Carbohydrate phosphatase"/>
    <property type="match status" value="1"/>
</dbReference>
<dbReference type="PROSITE" id="PS00629">
    <property type="entry name" value="IMP_1"/>
    <property type="match status" value="1"/>
</dbReference>
<dbReference type="STRING" id="1196324.A374_12875"/>
<keyword evidence="6 7" id="KW-0460">Magnesium</keyword>
<evidence type="ECO:0000256" key="6">
    <source>
        <dbReference type="ARBA" id="ARBA00022842"/>
    </source>
</evidence>
<dbReference type="GO" id="GO:0007165">
    <property type="term" value="P:signal transduction"/>
    <property type="evidence" value="ECO:0007669"/>
    <property type="project" value="TreeGrafter"/>
</dbReference>
<reference evidence="8 9" key="1">
    <citation type="journal article" date="2012" name="J. Bacteriol.">
        <title>Genome of Bacillus macauensis ZFHKF-1, a Long-Chain-Forming Bacterium.</title>
        <authorList>
            <person name="Cai L."/>
            <person name="Zhang T."/>
        </authorList>
    </citation>
    <scope>NUCLEOTIDE SEQUENCE [LARGE SCALE GENOMIC DNA]</scope>
    <source>
        <strain evidence="8 9">ZFHKF-1</strain>
    </source>
</reference>
<keyword evidence="4 7" id="KW-0479">Metal-binding</keyword>
<comment type="caution">
    <text evidence="8">The sequence shown here is derived from an EMBL/GenBank/DDBJ whole genome shotgun (WGS) entry which is preliminary data.</text>
</comment>
<dbReference type="InterPro" id="IPR020550">
    <property type="entry name" value="Inositol_monophosphatase_CS"/>
</dbReference>
<dbReference type="eggNOG" id="COG0483">
    <property type="taxonomic scope" value="Bacteria"/>
</dbReference>
<dbReference type="Gene3D" id="3.30.540.10">
    <property type="entry name" value="Fructose-1,6-Bisphosphatase, subunit A, domain 1"/>
    <property type="match status" value="1"/>
</dbReference>
<feature type="binding site" evidence="7">
    <location>
        <position position="71"/>
    </location>
    <ligand>
        <name>Mg(2+)</name>
        <dbReference type="ChEBI" id="CHEBI:18420"/>
        <label>1</label>
        <note>catalytic</note>
    </ligand>
</feature>
<proteinExistence type="predicted"/>
<feature type="binding site" evidence="7">
    <location>
        <position position="216"/>
    </location>
    <ligand>
        <name>Mg(2+)</name>
        <dbReference type="ChEBI" id="CHEBI:18420"/>
        <label>1</label>
        <note>catalytic</note>
    </ligand>
</feature>
<evidence type="ECO:0000256" key="3">
    <source>
        <dbReference type="ARBA" id="ARBA00013106"/>
    </source>
</evidence>
<dbReference type="Pfam" id="PF00459">
    <property type="entry name" value="Inositol_P"/>
    <property type="match status" value="1"/>
</dbReference>
<dbReference type="PATRIC" id="fig|1196324.3.peg.2634"/>
<dbReference type="GO" id="GO:0046872">
    <property type="term" value="F:metal ion binding"/>
    <property type="evidence" value="ECO:0007669"/>
    <property type="project" value="UniProtKB-KW"/>
</dbReference>
<dbReference type="GO" id="GO:0008934">
    <property type="term" value="F:inositol monophosphate 1-phosphatase activity"/>
    <property type="evidence" value="ECO:0007669"/>
    <property type="project" value="TreeGrafter"/>
</dbReference>
<dbReference type="GO" id="GO:0006020">
    <property type="term" value="P:inositol metabolic process"/>
    <property type="evidence" value="ECO:0007669"/>
    <property type="project" value="TreeGrafter"/>
</dbReference>
<accession>I8UDE1</accession>
<dbReference type="InterPro" id="IPR020583">
    <property type="entry name" value="Inositol_monoP_metal-BS"/>
</dbReference>
<comment type="cofactor">
    <cofactor evidence="2 7">
        <name>Mg(2+)</name>
        <dbReference type="ChEBI" id="CHEBI:18420"/>
    </cofactor>
</comment>
<organism evidence="8 9">
    <name type="scientific">Fictibacillus macauensis ZFHKF-1</name>
    <dbReference type="NCBI Taxonomy" id="1196324"/>
    <lineage>
        <taxon>Bacteria</taxon>
        <taxon>Bacillati</taxon>
        <taxon>Bacillota</taxon>
        <taxon>Bacilli</taxon>
        <taxon>Bacillales</taxon>
        <taxon>Fictibacillaceae</taxon>
        <taxon>Fictibacillus</taxon>
    </lineage>
</organism>
<sequence length="269" mass="29871">MNDAMIDALYKQAKEWVYEAGAMIKDSFSRKLDITYKSHQADLVTNMDKNIEKFFATLIHEHYPDHKIIGEEGYGDEVKKMDGTLWIIDPIDGTTNFVHQQSNFAISIGIFVDGVGVIAFIYDVARDELFHCVKGQGIYLNDQKLPSLRTNVLAESVVAINGTWLTPNPKIDHQSLIPIVRKSRGTRSYGTAALELAYVACGRIDAYITMRLSPWDFAAGYILIGEAGGTISTVSGESVNLLEKNSIFASKKGLHEEILSIIYEGAKSE</sequence>
<dbReference type="EMBL" id="AKKV01000028">
    <property type="protein sequence ID" value="EIT84940.1"/>
    <property type="molecule type" value="Genomic_DNA"/>
</dbReference>
<evidence type="ECO:0000256" key="4">
    <source>
        <dbReference type="ARBA" id="ARBA00022723"/>
    </source>
</evidence>
<name>I8UDE1_9BACL</name>
<evidence type="ECO:0000313" key="9">
    <source>
        <dbReference type="Proteomes" id="UP000004080"/>
    </source>
</evidence>
<dbReference type="PANTHER" id="PTHR20854:SF4">
    <property type="entry name" value="INOSITOL-1-MONOPHOSPHATASE-RELATED"/>
    <property type="match status" value="1"/>
</dbReference>
<comment type="catalytic activity">
    <reaction evidence="1">
        <text>a myo-inositol phosphate + H2O = myo-inositol + phosphate</text>
        <dbReference type="Rhea" id="RHEA:24056"/>
        <dbReference type="ChEBI" id="CHEBI:15377"/>
        <dbReference type="ChEBI" id="CHEBI:17268"/>
        <dbReference type="ChEBI" id="CHEBI:43474"/>
        <dbReference type="ChEBI" id="CHEBI:84139"/>
        <dbReference type="EC" id="3.1.3.25"/>
    </reaction>
</comment>
<dbReference type="PRINTS" id="PR00377">
    <property type="entry name" value="IMPHPHTASES"/>
</dbReference>
<dbReference type="CDD" id="cd01637">
    <property type="entry name" value="IMPase_like"/>
    <property type="match status" value="1"/>
</dbReference>
<protein>
    <recommendedName>
        <fullName evidence="3">inositol-phosphate phosphatase</fullName>
        <ecNumber evidence="3">3.1.3.25</ecNumber>
    </recommendedName>
</protein>
<gene>
    <name evidence="8" type="ORF">A374_12875</name>
</gene>
<dbReference type="RefSeq" id="WP_007202653.1">
    <property type="nucleotide sequence ID" value="NZ_AKKV01000028.1"/>
</dbReference>
<evidence type="ECO:0000256" key="7">
    <source>
        <dbReference type="PIRSR" id="PIRSR600760-2"/>
    </source>
</evidence>
<evidence type="ECO:0000256" key="2">
    <source>
        <dbReference type="ARBA" id="ARBA00001946"/>
    </source>
</evidence>
<evidence type="ECO:0000256" key="1">
    <source>
        <dbReference type="ARBA" id="ARBA00001033"/>
    </source>
</evidence>
<keyword evidence="5" id="KW-0378">Hydrolase</keyword>
<keyword evidence="9" id="KW-1185">Reference proteome</keyword>
<dbReference type="Gene3D" id="3.40.190.80">
    <property type="match status" value="1"/>
</dbReference>
<dbReference type="GO" id="GO:0046854">
    <property type="term" value="P:phosphatidylinositol phosphate biosynthetic process"/>
    <property type="evidence" value="ECO:0007669"/>
    <property type="project" value="InterPro"/>
</dbReference>
<dbReference type="FunFam" id="3.30.540.10:FF:000003">
    <property type="entry name" value="Inositol-1-monophosphatase"/>
    <property type="match status" value="1"/>
</dbReference>
<dbReference type="PROSITE" id="PS00630">
    <property type="entry name" value="IMP_2"/>
    <property type="match status" value="1"/>
</dbReference>
<dbReference type="EC" id="3.1.3.25" evidence="3"/>
<dbReference type="InterPro" id="IPR000760">
    <property type="entry name" value="Inositol_monophosphatase-like"/>
</dbReference>
<dbReference type="PANTHER" id="PTHR20854">
    <property type="entry name" value="INOSITOL MONOPHOSPHATASE"/>
    <property type="match status" value="1"/>
</dbReference>